<dbReference type="AlphaFoldDB" id="A0AAV9WYB0"/>
<keyword evidence="11" id="KW-1185">Reference proteome</keyword>
<dbReference type="InterPro" id="IPR001117">
    <property type="entry name" value="Cu-oxidase_2nd"/>
</dbReference>
<dbReference type="PANTHER" id="PTHR11709">
    <property type="entry name" value="MULTI-COPPER OXIDASE"/>
    <property type="match status" value="1"/>
</dbReference>
<name>A0AAV9WYB0_9PEZI</name>
<dbReference type="CDD" id="cd13857">
    <property type="entry name" value="CuRO_1_Diphenol_Ox"/>
    <property type="match status" value="1"/>
</dbReference>
<dbReference type="InterPro" id="IPR008972">
    <property type="entry name" value="Cupredoxin"/>
</dbReference>
<dbReference type="SUPFAM" id="SSF49503">
    <property type="entry name" value="Cupredoxins"/>
    <property type="match status" value="3"/>
</dbReference>
<dbReference type="PANTHER" id="PTHR11709:SF414">
    <property type="entry name" value="ADR239WP"/>
    <property type="match status" value="1"/>
</dbReference>
<organism evidence="10 11">
    <name type="scientific">Orbilia ellipsospora</name>
    <dbReference type="NCBI Taxonomy" id="2528407"/>
    <lineage>
        <taxon>Eukaryota</taxon>
        <taxon>Fungi</taxon>
        <taxon>Dikarya</taxon>
        <taxon>Ascomycota</taxon>
        <taxon>Pezizomycotina</taxon>
        <taxon>Orbiliomycetes</taxon>
        <taxon>Orbiliales</taxon>
        <taxon>Orbiliaceae</taxon>
        <taxon>Orbilia</taxon>
    </lineage>
</organism>
<evidence type="ECO:0000256" key="3">
    <source>
        <dbReference type="ARBA" id="ARBA00023002"/>
    </source>
</evidence>
<feature type="domain" description="Plastocyanin-like" evidence="8">
    <location>
        <begin position="553"/>
        <end position="657"/>
    </location>
</feature>
<dbReference type="Proteomes" id="UP001365542">
    <property type="component" value="Unassembled WGS sequence"/>
</dbReference>
<keyword evidence="6" id="KW-0472">Membrane</keyword>
<evidence type="ECO:0000313" key="10">
    <source>
        <dbReference type="EMBL" id="KAK6530109.1"/>
    </source>
</evidence>
<keyword evidence="3" id="KW-0560">Oxidoreductase</keyword>
<protein>
    <recommendedName>
        <fullName evidence="12">Multicopper oxidase</fullName>
    </recommendedName>
</protein>
<evidence type="ECO:0000256" key="6">
    <source>
        <dbReference type="SAM" id="Phobius"/>
    </source>
</evidence>
<feature type="region of interest" description="Disordered" evidence="5">
    <location>
        <begin position="1"/>
        <end position="30"/>
    </location>
</feature>
<dbReference type="InterPro" id="IPR045087">
    <property type="entry name" value="Cu-oxidase_fam"/>
</dbReference>
<evidence type="ECO:0008006" key="12">
    <source>
        <dbReference type="Google" id="ProtNLM"/>
    </source>
</evidence>
<dbReference type="CDD" id="cd13910">
    <property type="entry name" value="CuRO_3_MCO_like_4"/>
    <property type="match status" value="1"/>
</dbReference>
<dbReference type="PROSITE" id="PS00080">
    <property type="entry name" value="MULTICOPPER_OXIDASE2"/>
    <property type="match status" value="1"/>
</dbReference>
<evidence type="ECO:0000259" key="7">
    <source>
        <dbReference type="Pfam" id="PF00394"/>
    </source>
</evidence>
<evidence type="ECO:0000259" key="9">
    <source>
        <dbReference type="Pfam" id="PF07732"/>
    </source>
</evidence>
<evidence type="ECO:0000256" key="5">
    <source>
        <dbReference type="SAM" id="MobiDB-lite"/>
    </source>
</evidence>
<feature type="domain" description="Plastocyanin-like" evidence="7">
    <location>
        <begin position="275"/>
        <end position="438"/>
    </location>
</feature>
<evidence type="ECO:0000259" key="8">
    <source>
        <dbReference type="Pfam" id="PF07731"/>
    </source>
</evidence>
<dbReference type="InterPro" id="IPR033138">
    <property type="entry name" value="Cu_oxidase_CS"/>
</dbReference>
<proteinExistence type="inferred from homology"/>
<feature type="compositionally biased region" description="Low complexity" evidence="5">
    <location>
        <begin position="92"/>
        <end position="103"/>
    </location>
</feature>
<dbReference type="InterPro" id="IPR011707">
    <property type="entry name" value="Cu-oxidase-like_N"/>
</dbReference>
<dbReference type="PROSITE" id="PS00079">
    <property type="entry name" value="MULTICOPPER_OXIDASE1"/>
    <property type="match status" value="2"/>
</dbReference>
<keyword evidence="6" id="KW-1133">Transmembrane helix</keyword>
<keyword evidence="2" id="KW-0479">Metal-binding</keyword>
<dbReference type="InterPro" id="IPR011706">
    <property type="entry name" value="Cu-oxidase_C"/>
</dbReference>
<dbReference type="InterPro" id="IPR002355">
    <property type="entry name" value="Cu_oxidase_Cu_BS"/>
</dbReference>
<reference evidence="10 11" key="1">
    <citation type="submission" date="2019-10" db="EMBL/GenBank/DDBJ databases">
        <authorList>
            <person name="Palmer J.M."/>
        </authorList>
    </citation>
    <scope>NUCLEOTIDE SEQUENCE [LARGE SCALE GENOMIC DNA]</scope>
    <source>
        <strain evidence="10 11">TWF694</strain>
    </source>
</reference>
<evidence type="ECO:0000256" key="4">
    <source>
        <dbReference type="ARBA" id="ARBA00023008"/>
    </source>
</evidence>
<keyword evidence="6" id="KW-0812">Transmembrane</keyword>
<evidence type="ECO:0000313" key="11">
    <source>
        <dbReference type="Proteomes" id="UP001365542"/>
    </source>
</evidence>
<feature type="domain" description="Plastocyanin-like" evidence="9">
    <location>
        <begin position="151"/>
        <end position="264"/>
    </location>
</feature>
<dbReference type="Gene3D" id="2.60.40.420">
    <property type="entry name" value="Cupredoxins - blue copper proteins"/>
    <property type="match status" value="3"/>
</dbReference>
<dbReference type="GO" id="GO:0016491">
    <property type="term" value="F:oxidoreductase activity"/>
    <property type="evidence" value="ECO:0007669"/>
    <property type="project" value="UniProtKB-KW"/>
</dbReference>
<comment type="caution">
    <text evidence="10">The sequence shown here is derived from an EMBL/GenBank/DDBJ whole genome shotgun (WGS) entry which is preliminary data.</text>
</comment>
<evidence type="ECO:0000256" key="2">
    <source>
        <dbReference type="ARBA" id="ARBA00022723"/>
    </source>
</evidence>
<sequence>MASTLKASPTAIPQHKDEEEGHQKAAEADDVSMARSDMELKKKALFRSVLLLLAAGIITITVGALLTRFDKAFQLQYSSKFAISKGSSTPLHNSHSNNNNNHNDGVQNISMSDFKPATFRRNSSDYVLSAPKWTGDNIQPRTREYLWVISDVAANPDGVMRPMILINEQFPGPLIECNENDVVRVTIHNRATNATSFHWHGLFHNGSNWMDGTTGITQCPIPPGESYTYEFNTTGQYGTYWYHSHFSTQYTDGLFGPLVIHSPREPGTNRYKTDQIVMLHDHYHDLSRNKLYKYMAPDGENEEPIPDGALINGRNIRNCSTIDKKYQCNNTETELAEIYTPSGSSHRLRFINVGAFAEFELGLDEHALEVIEADGTALAPSSYHKLNINVAQRYSVIVNATSTTASEFWLRARMINHCFSKPSAVAEPEVRAVVRYSAAPVSQTKPTASGSMDVLPLPTTQPWDSNIALICKDLDGKLEPAIPMPAPTPDMLFYLRSNFEIGNYSLSRGFFNSSTWKRDLRNPALNRVSLQRNKVPKELEPEGVMHDLFNADKGMVLKVDGIKAVDLLIDNYDDGNHPMHLHGHKFWVMASGRGYFNMSDYHNIPQKGRLVRDTVTLEGFGFVLIRFITDNPGMWAFHCHNVWHAEAGLMMSLFTRPEIVKDWTLPSDLVGFCSHPNATDGYFDDIKETVPLEWRHDNGEE</sequence>
<accession>A0AAV9WYB0</accession>
<feature type="compositionally biased region" description="Basic and acidic residues" evidence="5">
    <location>
        <begin position="14"/>
        <end position="27"/>
    </location>
</feature>
<comment type="similarity">
    <text evidence="1">Belongs to the multicopper oxidase family.</text>
</comment>
<dbReference type="Pfam" id="PF00394">
    <property type="entry name" value="Cu-oxidase"/>
    <property type="match status" value="1"/>
</dbReference>
<dbReference type="Pfam" id="PF07732">
    <property type="entry name" value="Cu-oxidase_3"/>
    <property type="match status" value="1"/>
</dbReference>
<evidence type="ECO:0000256" key="1">
    <source>
        <dbReference type="ARBA" id="ARBA00010609"/>
    </source>
</evidence>
<dbReference type="Pfam" id="PF07731">
    <property type="entry name" value="Cu-oxidase_2"/>
    <property type="match status" value="1"/>
</dbReference>
<gene>
    <name evidence="10" type="ORF">TWF694_003481</name>
</gene>
<feature type="transmembrane region" description="Helical" evidence="6">
    <location>
        <begin position="44"/>
        <end position="66"/>
    </location>
</feature>
<dbReference type="GO" id="GO:0005507">
    <property type="term" value="F:copper ion binding"/>
    <property type="evidence" value="ECO:0007669"/>
    <property type="project" value="InterPro"/>
</dbReference>
<keyword evidence="4" id="KW-0186">Copper</keyword>
<feature type="region of interest" description="Disordered" evidence="5">
    <location>
        <begin position="86"/>
        <end position="110"/>
    </location>
</feature>
<dbReference type="EMBL" id="JAVHJO010000013">
    <property type="protein sequence ID" value="KAK6530109.1"/>
    <property type="molecule type" value="Genomic_DNA"/>
</dbReference>